<dbReference type="InterPro" id="IPR011042">
    <property type="entry name" value="6-blade_b-propeller_TolB-like"/>
</dbReference>
<dbReference type="Gene3D" id="2.120.10.30">
    <property type="entry name" value="TolB, C-terminal domain"/>
    <property type="match status" value="1"/>
</dbReference>
<evidence type="ECO:0008006" key="3">
    <source>
        <dbReference type="Google" id="ProtNLM"/>
    </source>
</evidence>
<evidence type="ECO:0000313" key="2">
    <source>
        <dbReference type="Proteomes" id="UP000663400"/>
    </source>
</evidence>
<name>A0ABX7RA13_9GAMM</name>
<evidence type="ECO:0000313" key="1">
    <source>
        <dbReference type="EMBL" id="QSX73829.1"/>
    </source>
</evidence>
<sequence>MLPSSRRRPISIARCCDFQADMTSPSRNARCRPEAAVQGLAPEAKMKRSMWRVAALFLLWSSQAVAAPDGPVLIDVERFAELPAGVRQPEGMTVDPASGEFFVGTFDAREPASARNNQVLRYSAQGKVIAQRSFGATPLTGLAFRDGQVYMLNFGASKLQRIPASFDANSPIEDVATFAALSPAAPTERRIDNPDGSHDRITYGASGLPAINGMVFDRAGNLYVSDSFQGAIYRIANATKCAPCQVEVFSRDALLGTTGALPFGANGLAFSADEKILYINNAGDGRVLRMTMPAGPVTVLAEGMYGADGLLFHRGFLWVATNQIDNIVALDERGRVRARAGRFEGIDADGAPRGLLFPAASAVQGDWMLVINLSLPITAAEGDEWEEEVTRWTIARFRIPATMK</sequence>
<reference evidence="1 2" key="1">
    <citation type="submission" date="2021-02" db="EMBL/GenBank/DDBJ databases">
        <title>Lysobacter arenosi sp. nov., isolated from soil of gangwondo yeongwol, south Korea.</title>
        <authorList>
            <person name="Kim K.R."/>
            <person name="Kim K.H."/>
            <person name="Jeon C.O."/>
        </authorList>
    </citation>
    <scope>NUCLEOTIDE SEQUENCE [LARGE SCALE GENOMIC DNA]</scope>
    <source>
        <strain evidence="1 2">R7</strain>
    </source>
</reference>
<keyword evidence="2" id="KW-1185">Reference proteome</keyword>
<dbReference type="Proteomes" id="UP000663400">
    <property type="component" value="Chromosome"/>
</dbReference>
<organism evidence="1 2">
    <name type="scientific">Lysobacter arenosi</name>
    <dbReference type="NCBI Taxonomy" id="2795387"/>
    <lineage>
        <taxon>Bacteria</taxon>
        <taxon>Pseudomonadati</taxon>
        <taxon>Pseudomonadota</taxon>
        <taxon>Gammaproteobacteria</taxon>
        <taxon>Lysobacterales</taxon>
        <taxon>Lysobacteraceae</taxon>
        <taxon>Lysobacter</taxon>
    </lineage>
</organism>
<dbReference type="PANTHER" id="PTHR47572:SF4">
    <property type="entry name" value="LACTONASE DRP35"/>
    <property type="match status" value="1"/>
</dbReference>
<dbReference type="InterPro" id="IPR051262">
    <property type="entry name" value="SMP-30/CGR1_Lactonase"/>
</dbReference>
<gene>
    <name evidence="1" type="ORF">HIV01_011335</name>
</gene>
<proteinExistence type="predicted"/>
<accession>A0ABX7RA13</accession>
<dbReference type="SUPFAM" id="SSF63829">
    <property type="entry name" value="Calcium-dependent phosphotriesterase"/>
    <property type="match status" value="1"/>
</dbReference>
<dbReference type="RefSeq" id="WP_207526936.1">
    <property type="nucleotide sequence ID" value="NZ_CP071517.1"/>
</dbReference>
<dbReference type="PANTHER" id="PTHR47572">
    <property type="entry name" value="LIPOPROTEIN-RELATED"/>
    <property type="match status" value="1"/>
</dbReference>
<dbReference type="EMBL" id="CP071517">
    <property type="protein sequence ID" value="QSX73829.1"/>
    <property type="molecule type" value="Genomic_DNA"/>
</dbReference>
<protein>
    <recommendedName>
        <fullName evidence="3">SMP-30/Gluconolactonase/LRE-like region domain-containing protein</fullName>
    </recommendedName>
</protein>